<keyword evidence="3" id="KW-1185">Reference proteome</keyword>
<dbReference type="Proteomes" id="UP001501074">
    <property type="component" value="Unassembled WGS sequence"/>
</dbReference>
<keyword evidence="1" id="KW-0472">Membrane</keyword>
<proteinExistence type="predicted"/>
<feature type="transmembrane region" description="Helical" evidence="1">
    <location>
        <begin position="65"/>
        <end position="88"/>
    </location>
</feature>
<comment type="caution">
    <text evidence="2">The sequence shown here is derived from an EMBL/GenBank/DDBJ whole genome shotgun (WGS) entry which is preliminary data.</text>
</comment>
<dbReference type="PANTHER" id="PTHR37309:SF1">
    <property type="entry name" value="SLR0284 PROTEIN"/>
    <property type="match status" value="1"/>
</dbReference>
<feature type="transmembrane region" description="Helical" evidence="1">
    <location>
        <begin position="100"/>
        <end position="122"/>
    </location>
</feature>
<name>A0ABP6ZFX9_9ACTN</name>
<reference evidence="3" key="1">
    <citation type="journal article" date="2019" name="Int. J. Syst. Evol. Microbiol.">
        <title>The Global Catalogue of Microorganisms (GCM) 10K type strain sequencing project: providing services to taxonomists for standard genome sequencing and annotation.</title>
        <authorList>
            <consortium name="The Broad Institute Genomics Platform"/>
            <consortium name="The Broad Institute Genome Sequencing Center for Infectious Disease"/>
            <person name="Wu L."/>
            <person name="Ma J."/>
        </authorList>
    </citation>
    <scope>NUCLEOTIDE SEQUENCE [LARGE SCALE GENOMIC DNA]</scope>
    <source>
        <strain evidence="3">JCM 16902</strain>
    </source>
</reference>
<organism evidence="2 3">
    <name type="scientific">Kineosporia mesophila</name>
    <dbReference type="NCBI Taxonomy" id="566012"/>
    <lineage>
        <taxon>Bacteria</taxon>
        <taxon>Bacillati</taxon>
        <taxon>Actinomycetota</taxon>
        <taxon>Actinomycetes</taxon>
        <taxon>Kineosporiales</taxon>
        <taxon>Kineosporiaceae</taxon>
        <taxon>Kineosporia</taxon>
    </lineage>
</organism>
<gene>
    <name evidence="2" type="ORF">GCM10022223_25000</name>
</gene>
<sequence length="126" mass="13367">MQNILIKVLVNAVAIWVATAVVPGVSVSGDGASRTALTLLVVGAIFGVVNAIIKPVVKLFSLPFYILTLGLFAFVVNAVMLELVAWLSDQLNISFTIDDFFWSAIGAAVVVTFVSMVLNLVLPDSD</sequence>
<dbReference type="Pfam" id="PF04020">
    <property type="entry name" value="Phage_holin_4_2"/>
    <property type="match status" value="1"/>
</dbReference>
<feature type="transmembrane region" description="Helical" evidence="1">
    <location>
        <begin position="36"/>
        <end position="53"/>
    </location>
</feature>
<evidence type="ECO:0000313" key="2">
    <source>
        <dbReference type="EMBL" id="GAA3608001.1"/>
    </source>
</evidence>
<protein>
    <submittedName>
        <fullName evidence="2">Phage holin family protein</fullName>
    </submittedName>
</protein>
<accession>A0ABP6ZFX9</accession>
<keyword evidence="1" id="KW-0812">Transmembrane</keyword>
<evidence type="ECO:0000256" key="1">
    <source>
        <dbReference type="SAM" id="Phobius"/>
    </source>
</evidence>
<evidence type="ECO:0000313" key="3">
    <source>
        <dbReference type="Proteomes" id="UP001501074"/>
    </source>
</evidence>
<dbReference type="EMBL" id="BAAAZO010000003">
    <property type="protein sequence ID" value="GAA3608001.1"/>
    <property type="molecule type" value="Genomic_DNA"/>
</dbReference>
<dbReference type="PANTHER" id="PTHR37309">
    <property type="entry name" value="SLR0284 PROTEIN"/>
    <property type="match status" value="1"/>
</dbReference>
<dbReference type="InterPro" id="IPR007165">
    <property type="entry name" value="Phage_holin_4_2"/>
</dbReference>
<keyword evidence="1" id="KW-1133">Transmembrane helix</keyword>